<feature type="transmembrane region" description="Helical" evidence="1">
    <location>
        <begin position="7"/>
        <end position="29"/>
    </location>
</feature>
<feature type="transmembrane region" description="Helical" evidence="1">
    <location>
        <begin position="35"/>
        <end position="57"/>
    </location>
</feature>
<dbReference type="Proteomes" id="UP001177212">
    <property type="component" value="Unassembled WGS sequence"/>
</dbReference>
<feature type="transmembrane region" description="Helical" evidence="1">
    <location>
        <begin position="69"/>
        <end position="90"/>
    </location>
</feature>
<keyword evidence="1" id="KW-1133">Transmembrane helix</keyword>
<keyword evidence="1" id="KW-0812">Transmembrane</keyword>
<dbReference type="RefSeq" id="WP_305471782.1">
    <property type="nucleotide sequence ID" value="NZ_JAUYVT010000005.1"/>
</dbReference>
<evidence type="ECO:0000313" key="2">
    <source>
        <dbReference type="EMBL" id="MDP2564508.1"/>
    </source>
</evidence>
<evidence type="ECO:0000313" key="3">
    <source>
        <dbReference type="Proteomes" id="UP001177212"/>
    </source>
</evidence>
<keyword evidence="1" id="KW-0472">Membrane</keyword>
<sequence>MDKPKSIKLTIILIIISWLASLISILIIISKAPDLMPNTVAKCISFAVTTILMLWLAYKINKGRNWARVVYSVLVLISLISTFINFQQFWLMPFEFVSLSAITNLSQLGVLLLLFTKNSNIWFKYSFSIQYT</sequence>
<gene>
    <name evidence="2" type="ORF">Q8W34_07670</name>
</gene>
<name>A0ABT9FCJ4_9GAMM</name>
<dbReference type="EMBL" id="JAUYVT010000005">
    <property type="protein sequence ID" value="MDP2564508.1"/>
    <property type="molecule type" value="Genomic_DNA"/>
</dbReference>
<evidence type="ECO:0000256" key="1">
    <source>
        <dbReference type="SAM" id="Phobius"/>
    </source>
</evidence>
<reference evidence="2" key="1">
    <citation type="submission" date="2023-07" db="EMBL/GenBank/DDBJ databases">
        <title>Genome content predicts the carbon catabolic preferences of heterotrophic bacteria.</title>
        <authorList>
            <person name="Gralka M."/>
        </authorList>
    </citation>
    <scope>NUCLEOTIDE SEQUENCE</scope>
    <source>
        <strain evidence="2">4G09</strain>
    </source>
</reference>
<comment type="caution">
    <text evidence="2">The sequence shown here is derived from an EMBL/GenBank/DDBJ whole genome shotgun (WGS) entry which is preliminary data.</text>
</comment>
<keyword evidence="3" id="KW-1185">Reference proteome</keyword>
<proteinExistence type="predicted"/>
<feature type="transmembrane region" description="Helical" evidence="1">
    <location>
        <begin position="96"/>
        <end position="115"/>
    </location>
</feature>
<accession>A0ABT9FCJ4</accession>
<protein>
    <submittedName>
        <fullName evidence="2">Uncharacterized protein</fullName>
    </submittedName>
</protein>
<organism evidence="2 3">
    <name type="scientific">Pseudoalteromonas marina</name>
    <dbReference type="NCBI Taxonomy" id="267375"/>
    <lineage>
        <taxon>Bacteria</taxon>
        <taxon>Pseudomonadati</taxon>
        <taxon>Pseudomonadota</taxon>
        <taxon>Gammaproteobacteria</taxon>
        <taxon>Alteromonadales</taxon>
        <taxon>Pseudoalteromonadaceae</taxon>
        <taxon>Pseudoalteromonas</taxon>
    </lineage>
</organism>